<dbReference type="AlphaFoldDB" id="A0A1G2DWZ3"/>
<evidence type="ECO:0000313" key="3">
    <source>
        <dbReference type="Proteomes" id="UP000178893"/>
    </source>
</evidence>
<comment type="caution">
    <text evidence="2">The sequence shown here is derived from an EMBL/GenBank/DDBJ whole genome shotgun (WGS) entry which is preliminary data.</text>
</comment>
<sequence length="789" mass="89307">MPVEKIKNFFLSLYKNKKKTALFVFFFILIIPLFVLAQELEVEYPEIFGEKPETVQYGLPQYVKYIFNFAVALIGLIAFVALIWGGILYLGSAGKPERLREGKDRIFFALLGLIILVFSYIILTTIDPNLLIFDFPPLIPVLPEMKPWEPISIEEASLILEELPIGQMTKDNLWEKEKTERIEKLNLDLEKFLNEKIEISDSNLENNDFKLISDLNKYLKTVTDECRCENLTPICTKPQLGSLPIGCSGDPCQTDQADGVESDSARDKMNKAIEIDRDKIKTILDYQEKFTKEKDLLRQELRKFQEVQAEITSCQSNNKELILLNDYLNTKQIFEKQGDRVAIIKSYAEPKGNPITFYCTVGGTIFDDAYNPNYSSEETEGVVEGTGSYEIERVSCPIELPIGETLDKLRELAVLAVFKLERMSLLLADMARQTQEMTELVSQCNETNCDVACNCIPNPCYGCCSPVPCTICVPFCLSVCLQSVQVCHGEACPVAKIQEKIEQIKETEDKILGTSKIMGLIEEIKLVFPQIAYNLDDPKNQYNLKNLSTAAGLCYSSDIYNPDWTLSNCENAIGNYGPSGFQIADCHPRNLYCCSSKQEALSSPLIPLETDTSPIYIPIFKEFQPLPAVENCPFAWLCSDSVKRYNQYNDASEPLKQLLSCMRARLDRIEQREGLTKTIGLISAISDEKLYQETCGWEISPANPEDCSYNYELNRLKPRISAHYGGLICRNYHQSYAIDLDMSSDFQKAYIDEIIAAAKECSSEAYILDETTHLHIDISEANNCEAVDF</sequence>
<evidence type="ECO:0000313" key="2">
    <source>
        <dbReference type="EMBL" id="OGZ17882.1"/>
    </source>
</evidence>
<feature type="transmembrane region" description="Helical" evidence="1">
    <location>
        <begin position="106"/>
        <end position="123"/>
    </location>
</feature>
<dbReference type="Proteomes" id="UP000178893">
    <property type="component" value="Unassembled WGS sequence"/>
</dbReference>
<name>A0A1G2DWZ3_9BACT</name>
<organism evidence="2 3">
    <name type="scientific">Candidatus Nealsonbacteria bacterium RBG_13_37_56</name>
    <dbReference type="NCBI Taxonomy" id="1801661"/>
    <lineage>
        <taxon>Bacteria</taxon>
        <taxon>Candidatus Nealsoniibacteriota</taxon>
    </lineage>
</organism>
<dbReference type="Pfam" id="PF18895">
    <property type="entry name" value="T4SS_pilin"/>
    <property type="match status" value="1"/>
</dbReference>
<feature type="transmembrane region" description="Helical" evidence="1">
    <location>
        <begin position="20"/>
        <end position="37"/>
    </location>
</feature>
<keyword evidence="1" id="KW-0812">Transmembrane</keyword>
<feature type="transmembrane region" description="Helical" evidence="1">
    <location>
        <begin position="65"/>
        <end position="90"/>
    </location>
</feature>
<accession>A0A1G2DWZ3</accession>
<keyword evidence="1" id="KW-0472">Membrane</keyword>
<reference evidence="2 3" key="1">
    <citation type="journal article" date="2016" name="Nat. Commun.">
        <title>Thousands of microbial genomes shed light on interconnected biogeochemical processes in an aquifer system.</title>
        <authorList>
            <person name="Anantharaman K."/>
            <person name="Brown C.T."/>
            <person name="Hug L.A."/>
            <person name="Sharon I."/>
            <person name="Castelle C.J."/>
            <person name="Probst A.J."/>
            <person name="Thomas B.C."/>
            <person name="Singh A."/>
            <person name="Wilkins M.J."/>
            <person name="Karaoz U."/>
            <person name="Brodie E.L."/>
            <person name="Williams K.H."/>
            <person name="Hubbard S.S."/>
            <person name="Banfield J.F."/>
        </authorList>
    </citation>
    <scope>NUCLEOTIDE SEQUENCE [LARGE SCALE GENOMIC DNA]</scope>
</reference>
<dbReference type="InterPro" id="IPR043993">
    <property type="entry name" value="T4SS_pilin"/>
</dbReference>
<keyword evidence="1" id="KW-1133">Transmembrane helix</keyword>
<proteinExistence type="predicted"/>
<gene>
    <name evidence="2" type="ORF">A2V72_02915</name>
</gene>
<dbReference type="EMBL" id="MHLW01000022">
    <property type="protein sequence ID" value="OGZ17882.1"/>
    <property type="molecule type" value="Genomic_DNA"/>
</dbReference>
<protein>
    <submittedName>
        <fullName evidence="2">Uncharacterized protein</fullName>
    </submittedName>
</protein>
<evidence type="ECO:0000256" key="1">
    <source>
        <dbReference type="SAM" id="Phobius"/>
    </source>
</evidence>